<dbReference type="Proteomes" id="UP000054350">
    <property type="component" value="Unassembled WGS sequence"/>
</dbReference>
<evidence type="ECO:0000256" key="2">
    <source>
        <dbReference type="ARBA" id="ARBA00022527"/>
    </source>
</evidence>
<proteinExistence type="inferred from homology"/>
<dbReference type="AlphaFoldDB" id="A0A0L0T5X4"/>
<dbReference type="SMART" id="SM00233">
    <property type="entry name" value="PH"/>
    <property type="match status" value="1"/>
</dbReference>
<evidence type="ECO:0000256" key="10">
    <source>
        <dbReference type="SAM" id="MobiDB-lite"/>
    </source>
</evidence>
<dbReference type="Pfam" id="PF00069">
    <property type="entry name" value="Pkinase"/>
    <property type="match status" value="1"/>
</dbReference>
<dbReference type="Gene3D" id="3.30.200.20">
    <property type="entry name" value="Phosphorylase Kinase, domain 1"/>
    <property type="match status" value="1"/>
</dbReference>
<dbReference type="PROSITE" id="PS50011">
    <property type="entry name" value="PROTEIN_KINASE_DOM"/>
    <property type="match status" value="1"/>
</dbReference>
<dbReference type="FunFam" id="1.10.510.10:FF:000048">
    <property type="entry name" value="Protein kinase C"/>
    <property type="match status" value="1"/>
</dbReference>
<dbReference type="SUPFAM" id="SSF56112">
    <property type="entry name" value="Protein kinase-like (PK-like)"/>
    <property type="match status" value="1"/>
</dbReference>
<dbReference type="STRING" id="578462.A0A0L0T5X4"/>
<evidence type="ECO:0000313" key="14">
    <source>
        <dbReference type="Proteomes" id="UP000054350"/>
    </source>
</evidence>
<keyword evidence="5 8" id="KW-0547">Nucleotide-binding</keyword>
<dbReference type="GO" id="GO:0004674">
    <property type="term" value="F:protein serine/threonine kinase activity"/>
    <property type="evidence" value="ECO:0007669"/>
    <property type="project" value="UniProtKB-KW"/>
</dbReference>
<feature type="compositionally biased region" description="Low complexity" evidence="10">
    <location>
        <begin position="1"/>
        <end position="19"/>
    </location>
</feature>
<dbReference type="EMBL" id="GG745364">
    <property type="protein sequence ID" value="KNE70152.1"/>
    <property type="molecule type" value="Genomic_DNA"/>
</dbReference>
<dbReference type="Gene3D" id="1.10.510.10">
    <property type="entry name" value="Transferase(Phosphotransferase) domain 1"/>
    <property type="match status" value="1"/>
</dbReference>
<evidence type="ECO:0000256" key="9">
    <source>
        <dbReference type="RuleBase" id="RU000304"/>
    </source>
</evidence>
<dbReference type="Pfam" id="PF00169">
    <property type="entry name" value="PH"/>
    <property type="match status" value="1"/>
</dbReference>
<feature type="region of interest" description="Disordered" evidence="10">
    <location>
        <begin position="158"/>
        <end position="195"/>
    </location>
</feature>
<keyword evidence="4" id="KW-0808">Transferase</keyword>
<evidence type="ECO:0000259" key="12">
    <source>
        <dbReference type="PROSITE" id="PS50011"/>
    </source>
</evidence>
<dbReference type="PROSITE" id="PS00107">
    <property type="entry name" value="PROTEIN_KINASE_ATP"/>
    <property type="match status" value="1"/>
</dbReference>
<feature type="domain" description="PH" evidence="11">
    <location>
        <begin position="40"/>
        <end position="135"/>
    </location>
</feature>
<dbReference type="SUPFAM" id="SSF50729">
    <property type="entry name" value="PH domain-like"/>
    <property type="match status" value="1"/>
</dbReference>
<reference evidence="14" key="2">
    <citation type="submission" date="2009-11" db="EMBL/GenBank/DDBJ databases">
        <title>The Genome Sequence of Allomyces macrogynus strain ATCC 38327.</title>
        <authorList>
            <consortium name="The Broad Institute Genome Sequencing Platform"/>
            <person name="Russ C."/>
            <person name="Cuomo C."/>
            <person name="Shea T."/>
            <person name="Young S.K."/>
            <person name="Zeng Q."/>
            <person name="Koehrsen M."/>
            <person name="Haas B."/>
            <person name="Borodovsky M."/>
            <person name="Guigo R."/>
            <person name="Alvarado L."/>
            <person name="Berlin A."/>
            <person name="Borenstein D."/>
            <person name="Chen Z."/>
            <person name="Engels R."/>
            <person name="Freedman E."/>
            <person name="Gellesch M."/>
            <person name="Goldberg J."/>
            <person name="Griggs A."/>
            <person name="Gujja S."/>
            <person name="Heiman D."/>
            <person name="Hepburn T."/>
            <person name="Howarth C."/>
            <person name="Jen D."/>
            <person name="Larson L."/>
            <person name="Lewis B."/>
            <person name="Mehta T."/>
            <person name="Park D."/>
            <person name="Pearson M."/>
            <person name="Roberts A."/>
            <person name="Saif S."/>
            <person name="Shenoy N."/>
            <person name="Sisk P."/>
            <person name="Stolte C."/>
            <person name="Sykes S."/>
            <person name="Walk T."/>
            <person name="White J."/>
            <person name="Yandava C."/>
            <person name="Burger G."/>
            <person name="Gray M.W."/>
            <person name="Holland P.W.H."/>
            <person name="King N."/>
            <person name="Lang F.B.F."/>
            <person name="Roger A.J."/>
            <person name="Ruiz-Trillo I."/>
            <person name="Lander E."/>
            <person name="Nusbaum C."/>
        </authorList>
    </citation>
    <scope>NUCLEOTIDE SEQUENCE [LARGE SCALE GENOMIC DNA]</scope>
    <source>
        <strain evidence="14">ATCC 38327</strain>
    </source>
</reference>
<evidence type="ECO:0000256" key="5">
    <source>
        <dbReference type="ARBA" id="ARBA00022741"/>
    </source>
</evidence>
<dbReference type="SMART" id="SM00220">
    <property type="entry name" value="S_TKc"/>
    <property type="match status" value="1"/>
</dbReference>
<gene>
    <name evidence="13" type="ORF">AMAG_15125</name>
</gene>
<dbReference type="FunFam" id="3.30.200.20:FF:000103">
    <property type="entry name" value="Protein kinase C"/>
    <property type="match status" value="1"/>
</dbReference>
<dbReference type="InterPro" id="IPR000719">
    <property type="entry name" value="Prot_kinase_dom"/>
</dbReference>
<keyword evidence="2 9" id="KW-0723">Serine/threonine-protein kinase</keyword>
<evidence type="ECO:0000256" key="1">
    <source>
        <dbReference type="ARBA" id="ARBA00006935"/>
    </source>
</evidence>
<comment type="similarity">
    <text evidence="1">Belongs to the protein kinase superfamily. AGC Ser/Thr protein kinase family. RAC subfamily.</text>
</comment>
<evidence type="ECO:0000256" key="8">
    <source>
        <dbReference type="PROSITE-ProRule" id="PRU10141"/>
    </source>
</evidence>
<dbReference type="InterPro" id="IPR011993">
    <property type="entry name" value="PH-like_dom_sf"/>
</dbReference>
<reference evidence="13 14" key="1">
    <citation type="submission" date="2009-11" db="EMBL/GenBank/DDBJ databases">
        <title>Annotation of Allomyces macrogynus ATCC 38327.</title>
        <authorList>
            <consortium name="The Broad Institute Genome Sequencing Platform"/>
            <person name="Russ C."/>
            <person name="Cuomo C."/>
            <person name="Burger G."/>
            <person name="Gray M.W."/>
            <person name="Holland P.W.H."/>
            <person name="King N."/>
            <person name="Lang F.B.F."/>
            <person name="Roger A.J."/>
            <person name="Ruiz-Trillo I."/>
            <person name="Young S.K."/>
            <person name="Zeng Q."/>
            <person name="Gargeya S."/>
            <person name="Fitzgerald M."/>
            <person name="Haas B."/>
            <person name="Abouelleil A."/>
            <person name="Alvarado L."/>
            <person name="Arachchi H.M."/>
            <person name="Berlin A."/>
            <person name="Chapman S.B."/>
            <person name="Gearin G."/>
            <person name="Goldberg J."/>
            <person name="Griggs A."/>
            <person name="Gujja S."/>
            <person name="Hansen M."/>
            <person name="Heiman D."/>
            <person name="Howarth C."/>
            <person name="Larimer J."/>
            <person name="Lui A."/>
            <person name="MacDonald P.J.P."/>
            <person name="McCowen C."/>
            <person name="Montmayeur A."/>
            <person name="Murphy C."/>
            <person name="Neiman D."/>
            <person name="Pearson M."/>
            <person name="Priest M."/>
            <person name="Roberts A."/>
            <person name="Saif S."/>
            <person name="Shea T."/>
            <person name="Sisk P."/>
            <person name="Stolte C."/>
            <person name="Sykes S."/>
            <person name="Wortman J."/>
            <person name="Nusbaum C."/>
            <person name="Birren B."/>
        </authorList>
    </citation>
    <scope>NUCLEOTIDE SEQUENCE [LARGE SCALE GENOMIC DNA]</scope>
    <source>
        <strain evidence="13 14">ATCC 38327</strain>
    </source>
</reference>
<evidence type="ECO:0000256" key="3">
    <source>
        <dbReference type="ARBA" id="ARBA00022553"/>
    </source>
</evidence>
<dbReference type="InterPro" id="IPR008271">
    <property type="entry name" value="Ser/Thr_kinase_AS"/>
</dbReference>
<evidence type="ECO:0000313" key="13">
    <source>
        <dbReference type="EMBL" id="KNE70152.1"/>
    </source>
</evidence>
<dbReference type="VEuPathDB" id="FungiDB:AMAG_15125"/>
<keyword evidence="3" id="KW-0597">Phosphoprotein</keyword>
<dbReference type="InterPro" id="IPR011009">
    <property type="entry name" value="Kinase-like_dom_sf"/>
</dbReference>
<name>A0A0L0T5X4_ALLM3</name>
<dbReference type="PROSITE" id="PS00108">
    <property type="entry name" value="PROTEIN_KINASE_ST"/>
    <property type="match status" value="1"/>
</dbReference>
<keyword evidence="7 8" id="KW-0067">ATP-binding</keyword>
<dbReference type="PANTHER" id="PTHR24351">
    <property type="entry name" value="RIBOSOMAL PROTEIN S6 KINASE"/>
    <property type="match status" value="1"/>
</dbReference>
<feature type="compositionally biased region" description="Low complexity" evidence="10">
    <location>
        <begin position="158"/>
        <end position="189"/>
    </location>
</feature>
<dbReference type="OrthoDB" id="63267at2759"/>
<evidence type="ECO:0000256" key="7">
    <source>
        <dbReference type="ARBA" id="ARBA00022840"/>
    </source>
</evidence>
<dbReference type="Gene3D" id="2.30.29.30">
    <property type="entry name" value="Pleckstrin-homology domain (PH domain)/Phosphotyrosine-binding domain (PTB)"/>
    <property type="match status" value="1"/>
</dbReference>
<sequence>MAPPTTTSSPSDAPAAPSAVKGNDIKKAGGVAVHPRTGAVVQKEGWLNKQGNFIRNWRPRWVQLVDGILYYFKEPAHEVEPTNYFLLAGAKAQPYDRHGPTCFELTLANGERRYMTAPSKDERDEWIAAITQATFERTRTSLKPAASEAAGSVASLAPSATDAATGPTPTAPIPAGAASSSSLSAPSSPSKKRKFKSPDEFTFIKVLGKGNYGKVMLATLKNAPNEFYAVKVIKKSSLVDEESIEHVLAENRVLQSLAHPCLVKLFASFQTPDRLYFVMEYVRGGEIFFHIVKERRFPEHRAKLYLAEIVLAVQYLHSKGVVYRDLKLENVLLDEEGHVKITDFGLCKEGIGENITTSTFCGTPEYLAPEILEEENYGKSVDWWACGIVLYEMLVGRVCIPATPSTPQLPLF</sequence>
<evidence type="ECO:0000256" key="6">
    <source>
        <dbReference type="ARBA" id="ARBA00022777"/>
    </source>
</evidence>
<evidence type="ECO:0000256" key="4">
    <source>
        <dbReference type="ARBA" id="ARBA00022679"/>
    </source>
</evidence>
<feature type="domain" description="Protein kinase" evidence="12">
    <location>
        <begin position="201"/>
        <end position="412"/>
    </location>
</feature>
<evidence type="ECO:0000259" key="11">
    <source>
        <dbReference type="PROSITE" id="PS50003"/>
    </source>
</evidence>
<accession>A0A0L0T5X4</accession>
<organism evidence="13 14">
    <name type="scientific">Allomyces macrogynus (strain ATCC 38327)</name>
    <name type="common">Allomyces javanicus var. macrogynus</name>
    <dbReference type="NCBI Taxonomy" id="578462"/>
    <lineage>
        <taxon>Eukaryota</taxon>
        <taxon>Fungi</taxon>
        <taxon>Fungi incertae sedis</taxon>
        <taxon>Blastocladiomycota</taxon>
        <taxon>Blastocladiomycetes</taxon>
        <taxon>Blastocladiales</taxon>
        <taxon>Blastocladiaceae</taxon>
        <taxon>Allomyces</taxon>
    </lineage>
</organism>
<keyword evidence="6 13" id="KW-0418">Kinase</keyword>
<dbReference type="InterPro" id="IPR001849">
    <property type="entry name" value="PH_domain"/>
</dbReference>
<dbReference type="InterPro" id="IPR017441">
    <property type="entry name" value="Protein_kinase_ATP_BS"/>
</dbReference>
<protein>
    <submittedName>
        <fullName evidence="13">AGC/AKT protein kinase</fullName>
    </submittedName>
</protein>
<keyword evidence="14" id="KW-1185">Reference proteome</keyword>
<feature type="binding site" evidence="8">
    <location>
        <position position="235"/>
    </location>
    <ligand>
        <name>ATP</name>
        <dbReference type="ChEBI" id="CHEBI:30616"/>
    </ligand>
</feature>
<dbReference type="PROSITE" id="PS50003">
    <property type="entry name" value="PH_DOMAIN"/>
    <property type="match status" value="1"/>
</dbReference>
<feature type="region of interest" description="Disordered" evidence="10">
    <location>
        <begin position="1"/>
        <end position="22"/>
    </location>
</feature>
<dbReference type="GO" id="GO:0005524">
    <property type="term" value="F:ATP binding"/>
    <property type="evidence" value="ECO:0007669"/>
    <property type="project" value="UniProtKB-UniRule"/>
</dbReference>
<dbReference type="eggNOG" id="KOG0690">
    <property type="taxonomic scope" value="Eukaryota"/>
</dbReference>